<evidence type="ECO:0000313" key="16">
    <source>
        <dbReference type="Proteomes" id="UP001209540"/>
    </source>
</evidence>
<evidence type="ECO:0000256" key="12">
    <source>
        <dbReference type="PIRSR" id="PIRSR607828-1"/>
    </source>
</evidence>
<feature type="binding site" evidence="12">
    <location>
        <begin position="225"/>
        <end position="226"/>
    </location>
    <ligand>
        <name>substrate</name>
    </ligand>
</feature>
<comment type="subcellular location">
    <subcellularLocation>
        <location evidence="1 14">Cytoplasm</location>
    </subcellularLocation>
</comment>
<dbReference type="EMBL" id="JAIXMP010000042">
    <property type="protein sequence ID" value="KAI9247468.1"/>
    <property type="molecule type" value="Genomic_DNA"/>
</dbReference>
<evidence type="ECO:0000256" key="2">
    <source>
        <dbReference type="ARBA" id="ARBA00005167"/>
    </source>
</evidence>
<dbReference type="AlphaFoldDB" id="A0AAD5JNL7"/>
<dbReference type="GO" id="GO:0019310">
    <property type="term" value="P:inositol catabolic process"/>
    <property type="evidence" value="ECO:0007669"/>
    <property type="project" value="UniProtKB-UniRule"/>
</dbReference>
<dbReference type="GO" id="GO:0005506">
    <property type="term" value="F:iron ion binding"/>
    <property type="evidence" value="ECO:0007669"/>
    <property type="project" value="InterPro"/>
</dbReference>
<evidence type="ECO:0000313" key="15">
    <source>
        <dbReference type="EMBL" id="KAI9247468.1"/>
    </source>
</evidence>
<dbReference type="GO" id="GO:0005737">
    <property type="term" value="C:cytoplasm"/>
    <property type="evidence" value="ECO:0007669"/>
    <property type="project" value="UniProtKB-SubCell"/>
</dbReference>
<keyword evidence="9 13" id="KW-0408">Iron</keyword>
<keyword evidence="8 14" id="KW-0560">Oxidoreductase</keyword>
<comment type="pathway">
    <text evidence="2 14">Polyol metabolism; myo-inositol degradation into D-glucuronate; D-glucuronate from myo-inositol: step 1/1.</text>
</comment>
<comment type="similarity">
    <text evidence="3 14">Belongs to the myo-inositol oxygenase family.</text>
</comment>
<dbReference type="GO" id="GO:0050113">
    <property type="term" value="F:inositol oxygenase activity"/>
    <property type="evidence" value="ECO:0007669"/>
    <property type="project" value="UniProtKB-UniRule"/>
</dbReference>
<name>A0AAD5JNL7_9FUNG</name>
<dbReference type="EC" id="1.13.99.1" evidence="4 14"/>
<evidence type="ECO:0000256" key="3">
    <source>
        <dbReference type="ARBA" id="ARBA00005286"/>
    </source>
</evidence>
<sequence length="290" mass="34058">MKDLKQLSEAARVTEAWEDYIITKYGENKSSKETTAFRDYSNALETQPTVAAFYKENHEKQTLAHVLAMTEKYQSLDKAYLGVWEVLEILDGLVDESDPDTQMSQTVHALQSAEAARRDGQPRWMILVALIHDLGKYLYFEGEQQWTVVGDTFPVGCQFSNKIVHPEYFVRNPDYNHPIYSTKYGIYEPHCGLERVHLSYGHDTYLAMVCQNYLPAEALYIIRHHSFYACHTEGSYDWLLNEHDVEMMKWVKIFNQYDLYSKAEKEPNTEELKPYYQELIAEFFPEKIRW</sequence>
<comment type="caution">
    <text evidence="15">The sequence shown here is derived from an EMBL/GenBank/DDBJ whole genome shotgun (WGS) entry which is preliminary data.</text>
</comment>
<comment type="cofactor">
    <cofactor evidence="13 14">
        <name>Fe cation</name>
        <dbReference type="ChEBI" id="CHEBI:24875"/>
    </cofactor>
    <text evidence="13 14">Binds 2 iron ions per subunit.</text>
</comment>
<feature type="binding site" evidence="12">
    <location>
        <position position="136"/>
    </location>
    <ligand>
        <name>substrate</name>
    </ligand>
</feature>
<evidence type="ECO:0000256" key="5">
    <source>
        <dbReference type="ARBA" id="ARBA00019269"/>
    </source>
</evidence>
<dbReference type="InterPro" id="IPR007828">
    <property type="entry name" value="Inositol_oxygenase"/>
</dbReference>
<dbReference type="Proteomes" id="UP001209540">
    <property type="component" value="Unassembled WGS sequence"/>
</dbReference>
<feature type="binding site" evidence="12">
    <location>
        <begin position="95"/>
        <end position="97"/>
    </location>
    <ligand>
        <name>substrate</name>
    </ligand>
</feature>
<organism evidence="15 16">
    <name type="scientific">Phascolomyces articulosus</name>
    <dbReference type="NCBI Taxonomy" id="60185"/>
    <lineage>
        <taxon>Eukaryota</taxon>
        <taxon>Fungi</taxon>
        <taxon>Fungi incertae sedis</taxon>
        <taxon>Mucoromycota</taxon>
        <taxon>Mucoromycotina</taxon>
        <taxon>Mucoromycetes</taxon>
        <taxon>Mucorales</taxon>
        <taxon>Lichtheimiaceae</taxon>
        <taxon>Phascolomyces</taxon>
    </lineage>
</organism>
<keyword evidence="16" id="KW-1185">Reference proteome</keyword>
<evidence type="ECO:0000256" key="11">
    <source>
        <dbReference type="ARBA" id="ARBA00048271"/>
    </source>
</evidence>
<reference evidence="15" key="1">
    <citation type="journal article" date="2022" name="IScience">
        <title>Evolution of zygomycete secretomes and the origins of terrestrial fungal ecologies.</title>
        <authorList>
            <person name="Chang Y."/>
            <person name="Wang Y."/>
            <person name="Mondo S."/>
            <person name="Ahrendt S."/>
            <person name="Andreopoulos W."/>
            <person name="Barry K."/>
            <person name="Beard J."/>
            <person name="Benny G.L."/>
            <person name="Blankenship S."/>
            <person name="Bonito G."/>
            <person name="Cuomo C."/>
            <person name="Desiro A."/>
            <person name="Gervers K.A."/>
            <person name="Hundley H."/>
            <person name="Kuo A."/>
            <person name="LaButti K."/>
            <person name="Lang B.F."/>
            <person name="Lipzen A."/>
            <person name="O'Donnell K."/>
            <person name="Pangilinan J."/>
            <person name="Reynolds N."/>
            <person name="Sandor L."/>
            <person name="Smith M.E."/>
            <person name="Tsang A."/>
            <person name="Grigoriev I.V."/>
            <person name="Stajich J.E."/>
            <person name="Spatafora J.W."/>
        </authorList>
    </citation>
    <scope>NUCLEOTIDE SEQUENCE</scope>
    <source>
        <strain evidence="15">RSA 2281</strain>
    </source>
</reference>
<dbReference type="PANTHER" id="PTHR12588">
    <property type="entry name" value="MYOINOSITOL OXYGENASE"/>
    <property type="match status" value="1"/>
</dbReference>
<feature type="binding site" evidence="13">
    <location>
        <position position="132"/>
    </location>
    <ligand>
        <name>Fe cation</name>
        <dbReference type="ChEBI" id="CHEBI:24875"/>
        <label>1</label>
    </ligand>
</feature>
<dbReference type="PANTHER" id="PTHR12588:SF0">
    <property type="entry name" value="INOSITOL OXYGENASE"/>
    <property type="match status" value="1"/>
</dbReference>
<protein>
    <recommendedName>
        <fullName evidence="5 14">Inositol oxygenase</fullName>
        <ecNumber evidence="4 14">1.13.99.1</ecNumber>
    </recommendedName>
    <alternativeName>
        <fullName evidence="10 14">Myo-inositol oxygenase</fullName>
    </alternativeName>
</protein>
<evidence type="ECO:0000256" key="9">
    <source>
        <dbReference type="ARBA" id="ARBA00023004"/>
    </source>
</evidence>
<evidence type="ECO:0000256" key="13">
    <source>
        <dbReference type="PIRSR" id="PIRSR607828-2"/>
    </source>
</evidence>
<feature type="binding site" evidence="13">
    <location>
        <position position="202"/>
    </location>
    <ligand>
        <name>Fe cation</name>
        <dbReference type="ChEBI" id="CHEBI:24875"/>
        <label>1</label>
    </ligand>
</feature>
<proteinExistence type="inferred from homology"/>
<evidence type="ECO:0000256" key="8">
    <source>
        <dbReference type="ARBA" id="ARBA00023002"/>
    </source>
</evidence>
<evidence type="ECO:0000256" key="4">
    <source>
        <dbReference type="ARBA" id="ARBA00011919"/>
    </source>
</evidence>
<feature type="binding site" evidence="13">
    <location>
        <position position="108"/>
    </location>
    <ligand>
        <name>Fe cation</name>
        <dbReference type="ChEBI" id="CHEBI:24875"/>
        <label>1</label>
    </ligand>
</feature>
<comment type="catalytic activity">
    <reaction evidence="11 14">
        <text>myo-inositol + O2 = D-glucuronate + H2O + H(+)</text>
        <dbReference type="Rhea" id="RHEA:23696"/>
        <dbReference type="ChEBI" id="CHEBI:15377"/>
        <dbReference type="ChEBI" id="CHEBI:15378"/>
        <dbReference type="ChEBI" id="CHEBI:15379"/>
        <dbReference type="ChEBI" id="CHEBI:17268"/>
        <dbReference type="ChEBI" id="CHEBI:58720"/>
        <dbReference type="EC" id="1.13.99.1"/>
    </reaction>
</comment>
<feature type="binding site" evidence="12">
    <location>
        <begin position="150"/>
        <end position="151"/>
    </location>
    <ligand>
        <name>substrate</name>
    </ligand>
</feature>
<accession>A0AAD5JNL7</accession>
<evidence type="ECO:0000256" key="7">
    <source>
        <dbReference type="ARBA" id="ARBA00022723"/>
    </source>
</evidence>
<feature type="binding site" evidence="13">
    <location>
        <position position="225"/>
    </location>
    <ligand>
        <name>Fe cation</name>
        <dbReference type="ChEBI" id="CHEBI:24875"/>
        <label>1</label>
    </ligand>
</feature>
<evidence type="ECO:0000256" key="6">
    <source>
        <dbReference type="ARBA" id="ARBA00022490"/>
    </source>
</evidence>
<keyword evidence="6 14" id="KW-0963">Cytoplasm</keyword>
<evidence type="ECO:0000256" key="1">
    <source>
        <dbReference type="ARBA" id="ARBA00004496"/>
    </source>
</evidence>
<dbReference type="Pfam" id="PF05153">
    <property type="entry name" value="MIOX"/>
    <property type="match status" value="1"/>
</dbReference>
<feature type="binding site" evidence="13">
    <location>
        <position position="258"/>
    </location>
    <ligand>
        <name>Fe cation</name>
        <dbReference type="ChEBI" id="CHEBI:24875"/>
        <label>1</label>
    </ligand>
</feature>
<feature type="binding site" evidence="12">
    <location>
        <position position="38"/>
    </location>
    <ligand>
        <name>substrate</name>
    </ligand>
</feature>
<dbReference type="Gene3D" id="1.10.3210.10">
    <property type="entry name" value="Hypothetical protein af1432"/>
    <property type="match status" value="1"/>
</dbReference>
<keyword evidence="7 13" id="KW-0479">Metal-binding</keyword>
<evidence type="ECO:0000256" key="14">
    <source>
        <dbReference type="RuleBase" id="RU367039"/>
    </source>
</evidence>
<dbReference type="SUPFAM" id="SSF109604">
    <property type="entry name" value="HD-domain/PDEase-like"/>
    <property type="match status" value="1"/>
</dbReference>
<reference evidence="15" key="2">
    <citation type="submission" date="2023-02" db="EMBL/GenBank/DDBJ databases">
        <authorList>
            <consortium name="DOE Joint Genome Institute"/>
            <person name="Mondo S.J."/>
            <person name="Chang Y."/>
            <person name="Wang Y."/>
            <person name="Ahrendt S."/>
            <person name="Andreopoulos W."/>
            <person name="Barry K."/>
            <person name="Beard J."/>
            <person name="Benny G.L."/>
            <person name="Blankenship S."/>
            <person name="Bonito G."/>
            <person name="Cuomo C."/>
            <person name="Desiro A."/>
            <person name="Gervers K.A."/>
            <person name="Hundley H."/>
            <person name="Kuo A."/>
            <person name="LaButti K."/>
            <person name="Lang B.F."/>
            <person name="Lipzen A."/>
            <person name="O'Donnell K."/>
            <person name="Pangilinan J."/>
            <person name="Reynolds N."/>
            <person name="Sandor L."/>
            <person name="Smith M.W."/>
            <person name="Tsang A."/>
            <person name="Grigoriev I.V."/>
            <person name="Stajich J.E."/>
            <person name="Spatafora J.W."/>
        </authorList>
    </citation>
    <scope>NUCLEOTIDE SEQUENCE</scope>
    <source>
        <strain evidence="15">RSA 2281</strain>
    </source>
</reference>
<gene>
    <name evidence="15" type="ORF">BDA99DRAFT_542917</name>
</gene>
<feature type="binding site" evidence="13">
    <location>
        <position position="133"/>
    </location>
    <ligand>
        <name>Fe cation</name>
        <dbReference type="ChEBI" id="CHEBI:24875"/>
        <label>1</label>
    </ligand>
</feature>
<evidence type="ECO:0000256" key="10">
    <source>
        <dbReference type="ARBA" id="ARBA00029668"/>
    </source>
</evidence>